<evidence type="ECO:0000259" key="9">
    <source>
        <dbReference type="PROSITE" id="PS50994"/>
    </source>
</evidence>
<dbReference type="EMBL" id="CATQJL010000001">
    <property type="protein sequence ID" value="CAJ0590509.1"/>
    <property type="molecule type" value="Genomic_DNA"/>
</dbReference>
<dbReference type="InterPro" id="IPR001969">
    <property type="entry name" value="Aspartic_peptidase_AS"/>
</dbReference>
<dbReference type="InterPro" id="IPR050951">
    <property type="entry name" value="Retrovirus_Pol_polyprotein"/>
</dbReference>
<keyword evidence="11" id="KW-1185">Reference proteome</keyword>
<dbReference type="InterPro" id="IPR012337">
    <property type="entry name" value="RNaseH-like_sf"/>
</dbReference>
<evidence type="ECO:0000313" key="11">
    <source>
        <dbReference type="Proteomes" id="UP001176961"/>
    </source>
</evidence>
<gene>
    <name evidence="10" type="ORF">CYNAS_LOCUS2492</name>
</gene>
<dbReference type="Pfam" id="PF13975">
    <property type="entry name" value="gag-asp_proteas"/>
    <property type="match status" value="1"/>
</dbReference>
<dbReference type="EC" id="2.7.7.49" evidence="1"/>
<keyword evidence="5" id="KW-0255">Endonuclease</keyword>
<evidence type="ECO:0000256" key="3">
    <source>
        <dbReference type="ARBA" id="ARBA00022695"/>
    </source>
</evidence>
<feature type="compositionally biased region" description="Low complexity" evidence="8">
    <location>
        <begin position="211"/>
        <end position="233"/>
    </location>
</feature>
<keyword evidence="6" id="KW-0378">Hydrolase</keyword>
<evidence type="ECO:0000256" key="6">
    <source>
        <dbReference type="ARBA" id="ARBA00022801"/>
    </source>
</evidence>
<protein>
    <recommendedName>
        <fullName evidence="1">RNA-directed DNA polymerase</fullName>
        <ecNumber evidence="1">2.7.7.49</ecNumber>
    </recommendedName>
</protein>
<name>A0AA36DPZ9_CYLNA</name>
<feature type="compositionally biased region" description="Low complexity" evidence="8">
    <location>
        <begin position="301"/>
        <end position="317"/>
    </location>
</feature>
<evidence type="ECO:0000256" key="8">
    <source>
        <dbReference type="SAM" id="MobiDB-lite"/>
    </source>
</evidence>
<dbReference type="SUPFAM" id="SSF53098">
    <property type="entry name" value="Ribonuclease H-like"/>
    <property type="match status" value="1"/>
</dbReference>
<dbReference type="Pfam" id="PF17921">
    <property type="entry name" value="Integrase_H2C2"/>
    <property type="match status" value="1"/>
</dbReference>
<feature type="compositionally biased region" description="Basic and acidic residues" evidence="8">
    <location>
        <begin position="1"/>
        <end position="11"/>
    </location>
</feature>
<dbReference type="InterPro" id="IPR001584">
    <property type="entry name" value="Integrase_cat-core"/>
</dbReference>
<reference evidence="10" key="1">
    <citation type="submission" date="2023-07" db="EMBL/GenBank/DDBJ databases">
        <authorList>
            <consortium name="CYATHOMIX"/>
        </authorList>
    </citation>
    <scope>NUCLEOTIDE SEQUENCE</scope>
    <source>
        <strain evidence="10">N/A</strain>
    </source>
</reference>
<dbReference type="GO" id="GO:0003964">
    <property type="term" value="F:RNA-directed DNA polymerase activity"/>
    <property type="evidence" value="ECO:0007669"/>
    <property type="project" value="UniProtKB-KW"/>
</dbReference>
<dbReference type="GO" id="GO:0004190">
    <property type="term" value="F:aspartic-type endopeptidase activity"/>
    <property type="evidence" value="ECO:0007669"/>
    <property type="project" value="InterPro"/>
</dbReference>
<organism evidence="10 11">
    <name type="scientific">Cylicocyclus nassatus</name>
    <name type="common">Nematode worm</name>
    <dbReference type="NCBI Taxonomy" id="53992"/>
    <lineage>
        <taxon>Eukaryota</taxon>
        <taxon>Metazoa</taxon>
        <taxon>Ecdysozoa</taxon>
        <taxon>Nematoda</taxon>
        <taxon>Chromadorea</taxon>
        <taxon>Rhabditida</taxon>
        <taxon>Rhabditina</taxon>
        <taxon>Rhabditomorpha</taxon>
        <taxon>Strongyloidea</taxon>
        <taxon>Strongylidae</taxon>
        <taxon>Cylicocyclus</taxon>
    </lineage>
</organism>
<keyword evidence="2" id="KW-0808">Transferase</keyword>
<evidence type="ECO:0000313" key="10">
    <source>
        <dbReference type="EMBL" id="CAJ0590509.1"/>
    </source>
</evidence>
<dbReference type="Gene3D" id="3.30.420.10">
    <property type="entry name" value="Ribonuclease H-like superfamily/Ribonuclease H"/>
    <property type="match status" value="1"/>
</dbReference>
<keyword evidence="4" id="KW-0540">Nuclease</keyword>
<dbReference type="PANTHER" id="PTHR37984:SF5">
    <property type="entry name" value="PROTEIN NYNRIN-LIKE"/>
    <property type="match status" value="1"/>
</dbReference>
<dbReference type="Pfam" id="PF00665">
    <property type="entry name" value="rve"/>
    <property type="match status" value="1"/>
</dbReference>
<keyword evidence="7" id="KW-0695">RNA-directed DNA polymerase</keyword>
<proteinExistence type="predicted"/>
<dbReference type="GO" id="GO:0004519">
    <property type="term" value="F:endonuclease activity"/>
    <property type="evidence" value="ECO:0007669"/>
    <property type="project" value="UniProtKB-KW"/>
</dbReference>
<comment type="caution">
    <text evidence="10">The sequence shown here is derived from an EMBL/GenBank/DDBJ whole genome shotgun (WGS) entry which is preliminary data.</text>
</comment>
<dbReference type="PANTHER" id="PTHR37984">
    <property type="entry name" value="PROTEIN CBG26694"/>
    <property type="match status" value="1"/>
</dbReference>
<evidence type="ECO:0000256" key="1">
    <source>
        <dbReference type="ARBA" id="ARBA00012493"/>
    </source>
</evidence>
<feature type="domain" description="Integrase catalytic" evidence="9">
    <location>
        <begin position="678"/>
        <end position="837"/>
    </location>
</feature>
<evidence type="ECO:0000256" key="2">
    <source>
        <dbReference type="ARBA" id="ARBA00022679"/>
    </source>
</evidence>
<dbReference type="FunFam" id="3.30.420.10:FF:000032">
    <property type="entry name" value="Retrovirus-related Pol polyprotein from transposon 297-like Protein"/>
    <property type="match status" value="1"/>
</dbReference>
<dbReference type="InterPro" id="IPR021109">
    <property type="entry name" value="Peptidase_aspartic_dom_sf"/>
</dbReference>
<dbReference type="InterPro" id="IPR041588">
    <property type="entry name" value="Integrase_H2C2"/>
</dbReference>
<feature type="region of interest" description="Disordered" evidence="8">
    <location>
        <begin position="210"/>
        <end position="283"/>
    </location>
</feature>
<evidence type="ECO:0000256" key="5">
    <source>
        <dbReference type="ARBA" id="ARBA00022759"/>
    </source>
</evidence>
<feature type="compositionally biased region" description="Polar residues" evidence="8">
    <location>
        <begin position="247"/>
        <end position="264"/>
    </location>
</feature>
<accession>A0AA36DPZ9</accession>
<dbReference type="InterPro" id="IPR036397">
    <property type="entry name" value="RNaseH_sf"/>
</dbReference>
<dbReference type="GO" id="GO:0003676">
    <property type="term" value="F:nucleic acid binding"/>
    <property type="evidence" value="ECO:0007669"/>
    <property type="project" value="InterPro"/>
</dbReference>
<dbReference type="AlphaFoldDB" id="A0AA36DPZ9"/>
<dbReference type="Gene3D" id="1.10.340.70">
    <property type="match status" value="1"/>
</dbReference>
<feature type="region of interest" description="Disordered" evidence="8">
    <location>
        <begin position="299"/>
        <end position="321"/>
    </location>
</feature>
<feature type="region of interest" description="Disordered" evidence="8">
    <location>
        <begin position="1"/>
        <end position="61"/>
    </location>
</feature>
<keyword evidence="3" id="KW-0548">Nucleotidyltransferase</keyword>
<dbReference type="PROSITE" id="PS00141">
    <property type="entry name" value="ASP_PROTEASE"/>
    <property type="match status" value="1"/>
</dbReference>
<dbReference type="Gene3D" id="2.40.70.10">
    <property type="entry name" value="Acid Proteases"/>
    <property type="match status" value="1"/>
</dbReference>
<dbReference type="PROSITE" id="PS50994">
    <property type="entry name" value="INTEGRASE"/>
    <property type="match status" value="1"/>
</dbReference>
<sequence length="965" mass="109728">MRGRGNFRESSRPFPSGYNFYNRPRGTTYPNRRRPFRGRPRGGPYWQGSFRNPPYNPEMPTTSTYPYPTPAESNPRQLFNASHLLCIVAITMMSLTALASAQSYQVCGTNPSANIIALPVPVNCTVSSEEPLMRMPVRLYTETDEPLRVNATKCYRDVVKVAITNFLYIRTKREIVERFRLSVTRELCDQMRATVTDYPDDYVADVFQFDSTSQPTQAPPTTTTQTPRPRSTQKPLPITLPERPRTAPSSSTRIPPTQAPSQSFHRVPPRPLATPSTRLPIRPPYLPVQTATLQIQTLQRPLPSSPKSTTTVSPNPSKKAREVDSYYRETYNNICNRQYLNTLRIRTFSTVEPTWAARELLQRNDVVATLQDSELFVTRCRPVHPQKIFEDHRVNDTCYVLTPVQADDAIWKSRLPYIKIHLSGKPVTALIDSGSAISCISVSTLRSLNKSLPASSNPSIALAANGTSITLLAHVELPVIINGHAVSHNMHVLKDEECPAPALLGSDFLQRLNELGKKNIVCDTLSRHLPEVNAVTTSHDATTSYLNPLKARKEQDDCEWIRSYKEALRDNCDVPELTEYILINDMLYKLPERIYQNPRLVLPEDSTLKNHLVAHVHSSNYGIAHLGIKKTSAAVSKLAIWNNMYKTIRDYVTNCKICQDRKDPNAYRVNEPLHQFETPIRPWQRVHSDVIGPLPLTLEGNKFIIVFVDAFSKYIIAEPIPDQKADTSADVFINRCVARFGTPELLVTDQGSNYMSETFKEALKVLNIVHKTSTPYHHESNGQVERANRTIQELISMATKDHPDRWDNVIHMTIYAYNTSKNSTTKYSPYTVIHGCEPNNPFRAALQLPARKFVDENDYASQLTMILKNVWQDVHHNMEEAQQVQKHQYDLRKRTSPKKFKIGQKVLIRKPTGHKLAPRFEGPFEIIDIDRPNITIRDGRRSREVHMNGVKIYNEADMTEGQNNV</sequence>
<dbReference type="GO" id="GO:0015074">
    <property type="term" value="P:DNA integration"/>
    <property type="evidence" value="ECO:0007669"/>
    <property type="project" value="InterPro"/>
</dbReference>
<dbReference type="CDD" id="cd00303">
    <property type="entry name" value="retropepsin_like"/>
    <property type="match status" value="1"/>
</dbReference>
<dbReference type="SUPFAM" id="SSF50630">
    <property type="entry name" value="Acid proteases"/>
    <property type="match status" value="1"/>
</dbReference>
<dbReference type="GO" id="GO:0006508">
    <property type="term" value="P:proteolysis"/>
    <property type="evidence" value="ECO:0007669"/>
    <property type="project" value="InterPro"/>
</dbReference>
<feature type="compositionally biased region" description="Basic residues" evidence="8">
    <location>
        <begin position="31"/>
        <end position="40"/>
    </location>
</feature>
<dbReference type="Proteomes" id="UP001176961">
    <property type="component" value="Unassembled WGS sequence"/>
</dbReference>
<evidence type="ECO:0000256" key="4">
    <source>
        <dbReference type="ARBA" id="ARBA00022722"/>
    </source>
</evidence>
<evidence type="ECO:0000256" key="7">
    <source>
        <dbReference type="ARBA" id="ARBA00022918"/>
    </source>
</evidence>